<dbReference type="AlphaFoldDB" id="A0A5J4PFM1"/>
<name>A0A5J4PFM1_9ZZZZ</name>
<accession>A0A5J4PFM1</accession>
<gene>
    <name evidence="1" type="ORF">EZS27_041018</name>
</gene>
<organism evidence="1">
    <name type="scientific">termite gut metagenome</name>
    <dbReference type="NCBI Taxonomy" id="433724"/>
    <lineage>
        <taxon>unclassified sequences</taxon>
        <taxon>metagenomes</taxon>
        <taxon>organismal metagenomes</taxon>
    </lineage>
</organism>
<comment type="caution">
    <text evidence="1">The sequence shown here is derived from an EMBL/GenBank/DDBJ whole genome shotgun (WGS) entry which is preliminary data.</text>
</comment>
<sequence>MYYFTENPFTPELYSASLSLKDPSKTKKPQLFPVSVVNPIQMNLIFL</sequence>
<reference evidence="1" key="1">
    <citation type="submission" date="2019-03" db="EMBL/GenBank/DDBJ databases">
        <title>Single cell metagenomics reveals metabolic interactions within the superorganism composed of flagellate Streblomastix strix and complex community of Bacteroidetes bacteria on its surface.</title>
        <authorList>
            <person name="Treitli S.C."/>
            <person name="Kolisko M."/>
            <person name="Husnik F."/>
            <person name="Keeling P."/>
            <person name="Hampl V."/>
        </authorList>
    </citation>
    <scope>NUCLEOTIDE SEQUENCE</scope>
    <source>
        <strain evidence="1">STM</strain>
    </source>
</reference>
<dbReference type="EMBL" id="SNRY01009263">
    <property type="protein sequence ID" value="KAA6307313.1"/>
    <property type="molecule type" value="Genomic_DNA"/>
</dbReference>
<evidence type="ECO:0000313" key="1">
    <source>
        <dbReference type="EMBL" id="KAA6307313.1"/>
    </source>
</evidence>
<feature type="non-terminal residue" evidence="1">
    <location>
        <position position="47"/>
    </location>
</feature>
<proteinExistence type="predicted"/>
<protein>
    <submittedName>
        <fullName evidence="1">Uncharacterized protein</fullName>
    </submittedName>
</protein>